<accession>A0A0C2WGE7</accession>
<protein>
    <submittedName>
        <fullName evidence="1">Uncharacterized protein</fullName>
    </submittedName>
</protein>
<name>A0A0C2WGE7_AMAMK</name>
<evidence type="ECO:0000313" key="1">
    <source>
        <dbReference type="EMBL" id="KIL55701.1"/>
    </source>
</evidence>
<sequence length="138" mass="15556">MNRLTNGIVTLDTFDWATFLYNKNLPYDPNEKDKGLFQGAFLVKIYIHLFCGPGVAANGLDAPITKSSKGDRIGLTSATPVTIAYAICQSYYVLTSSGHWHHSCLHVNLSQLFSTVLELFDDDEQWSTDTISWWNKYV</sequence>
<dbReference type="AlphaFoldDB" id="A0A0C2WGE7"/>
<dbReference type="Proteomes" id="UP000054549">
    <property type="component" value="Unassembled WGS sequence"/>
</dbReference>
<gene>
    <name evidence="1" type="ORF">M378DRAFT_90490</name>
</gene>
<feature type="non-terminal residue" evidence="1">
    <location>
        <position position="138"/>
    </location>
</feature>
<keyword evidence="2" id="KW-1185">Reference proteome</keyword>
<dbReference type="Pfam" id="PF20414">
    <property type="entry name" value="DUF6698"/>
    <property type="match status" value="1"/>
</dbReference>
<organism evidence="1 2">
    <name type="scientific">Amanita muscaria (strain Koide BX008)</name>
    <dbReference type="NCBI Taxonomy" id="946122"/>
    <lineage>
        <taxon>Eukaryota</taxon>
        <taxon>Fungi</taxon>
        <taxon>Dikarya</taxon>
        <taxon>Basidiomycota</taxon>
        <taxon>Agaricomycotina</taxon>
        <taxon>Agaricomycetes</taxon>
        <taxon>Agaricomycetidae</taxon>
        <taxon>Agaricales</taxon>
        <taxon>Pluteineae</taxon>
        <taxon>Amanitaceae</taxon>
        <taxon>Amanita</taxon>
    </lineage>
</organism>
<proteinExistence type="predicted"/>
<evidence type="ECO:0000313" key="2">
    <source>
        <dbReference type="Proteomes" id="UP000054549"/>
    </source>
</evidence>
<reference evidence="1 2" key="1">
    <citation type="submission" date="2014-04" db="EMBL/GenBank/DDBJ databases">
        <title>Evolutionary Origins and Diversification of the Mycorrhizal Mutualists.</title>
        <authorList>
            <consortium name="DOE Joint Genome Institute"/>
            <consortium name="Mycorrhizal Genomics Consortium"/>
            <person name="Kohler A."/>
            <person name="Kuo A."/>
            <person name="Nagy L.G."/>
            <person name="Floudas D."/>
            <person name="Copeland A."/>
            <person name="Barry K.W."/>
            <person name="Cichocki N."/>
            <person name="Veneault-Fourrey C."/>
            <person name="LaButti K."/>
            <person name="Lindquist E.A."/>
            <person name="Lipzen A."/>
            <person name="Lundell T."/>
            <person name="Morin E."/>
            <person name="Murat C."/>
            <person name="Riley R."/>
            <person name="Ohm R."/>
            <person name="Sun H."/>
            <person name="Tunlid A."/>
            <person name="Henrissat B."/>
            <person name="Grigoriev I.V."/>
            <person name="Hibbett D.S."/>
            <person name="Martin F."/>
        </authorList>
    </citation>
    <scope>NUCLEOTIDE SEQUENCE [LARGE SCALE GENOMIC DNA]</scope>
    <source>
        <strain evidence="1 2">Koide BX008</strain>
    </source>
</reference>
<dbReference type="OrthoDB" id="3220614at2759"/>
<dbReference type="EMBL" id="KN818482">
    <property type="protein sequence ID" value="KIL55701.1"/>
    <property type="molecule type" value="Genomic_DNA"/>
</dbReference>
<dbReference type="HOGENOM" id="CLU_035918_9_2_1"/>
<dbReference type="InParanoid" id="A0A0C2WGE7"/>
<dbReference type="STRING" id="946122.A0A0C2WGE7"/>
<dbReference type="InterPro" id="IPR046521">
    <property type="entry name" value="DUF6698"/>
</dbReference>